<proteinExistence type="inferred from homology"/>
<dbReference type="SUPFAM" id="SSF55120">
    <property type="entry name" value="Pseudouridine synthase"/>
    <property type="match status" value="1"/>
</dbReference>
<dbReference type="Gene3D" id="3.30.2350.10">
    <property type="entry name" value="Pseudouridine synthase"/>
    <property type="match status" value="1"/>
</dbReference>
<reference evidence="6" key="1">
    <citation type="submission" date="2022-07" db="EMBL/GenBank/DDBJ databases">
        <title>Phylogenomic reconstructions and comparative analyses of Kickxellomycotina fungi.</title>
        <authorList>
            <person name="Reynolds N.K."/>
            <person name="Stajich J.E."/>
            <person name="Barry K."/>
            <person name="Grigoriev I.V."/>
            <person name="Crous P."/>
            <person name="Smith M.E."/>
        </authorList>
    </citation>
    <scope>NUCLEOTIDE SEQUENCE</scope>
    <source>
        <strain evidence="6">NBRC 32514</strain>
    </source>
</reference>
<feature type="domain" description="Pseudouridine synthase RsuA/RluA-like" evidence="5">
    <location>
        <begin position="151"/>
        <end position="297"/>
    </location>
</feature>
<dbReference type="PANTHER" id="PTHR21600:SF40">
    <property type="entry name" value="PSEUDOURIDYLATE SYNTHASE RPUSD2"/>
    <property type="match status" value="1"/>
</dbReference>
<sequence>MARGKKHSLAESCVDGSLDRKRPPKQAKTTAESNTNNEEEKSLPPILPETVYYEKDSLQRIHPYYHKFATYAKGRWVGRTIFDVFSKEFRDRPTSYYLEAIAQGLIEINHKRVDKDTVVRNSDLVTHYIHRHEPPVTTQPLGIVEHICDGLLLVDKPGSIPVHPTGRYNYNTVTKILEIKHGYRTLYPVNRLDRLTSGLMLVGLNAEVARRMERDFRDHRIQKEYVCRVRGQFPEGKVVCEQPIRVVAHKLSLNCVDPKDGKPSLTEFTRLCADGDHSIVYCRPKTGRTHQIRVHLQFLGFPIANDPLYCNSEVWGDAMGKDGALPHLPPISEKHERDNGVEPFDNDRLPKMGGRRDADNIEPWRPLVERMEEWKTKQELIERISNSVDDDEGTGVERVCDKCMDPVMPDPTQDELCIWLHAWRYSGPGWSYETTLPEWASGAVEHIDRVKYHSDEQSAGS</sequence>
<keyword evidence="2" id="KW-0694">RNA-binding</keyword>
<dbReference type="InterPro" id="IPR020103">
    <property type="entry name" value="PsdUridine_synth_cat_dom_sf"/>
</dbReference>
<feature type="compositionally biased region" description="Low complexity" evidence="4">
    <location>
        <begin position="27"/>
        <end position="36"/>
    </location>
</feature>
<dbReference type="GO" id="GO:0003723">
    <property type="term" value="F:RNA binding"/>
    <property type="evidence" value="ECO:0007669"/>
    <property type="project" value="UniProtKB-KW"/>
</dbReference>
<comment type="catalytic activity">
    <reaction evidence="3">
        <text>a uridine in RNA = a pseudouridine in RNA</text>
        <dbReference type="Rhea" id="RHEA:48348"/>
        <dbReference type="Rhea" id="RHEA-COMP:12068"/>
        <dbReference type="Rhea" id="RHEA-COMP:12069"/>
        <dbReference type="ChEBI" id="CHEBI:65314"/>
        <dbReference type="ChEBI" id="CHEBI:65315"/>
    </reaction>
</comment>
<dbReference type="AlphaFoldDB" id="A0A9W7Y6Y7"/>
<evidence type="ECO:0000256" key="3">
    <source>
        <dbReference type="RuleBase" id="RU362028"/>
    </source>
</evidence>
<dbReference type="CDD" id="cd02557">
    <property type="entry name" value="PseudoU_synth_ScRIB2"/>
    <property type="match status" value="1"/>
</dbReference>
<comment type="function">
    <text evidence="3">Responsible for synthesis of pseudouridine from uracil.</text>
</comment>
<dbReference type="PROSITE" id="PS50889">
    <property type="entry name" value="S4"/>
    <property type="match status" value="1"/>
</dbReference>
<dbReference type="PROSITE" id="PS01129">
    <property type="entry name" value="PSI_RLU"/>
    <property type="match status" value="1"/>
</dbReference>
<feature type="region of interest" description="Disordered" evidence="4">
    <location>
        <begin position="330"/>
        <end position="358"/>
    </location>
</feature>
<feature type="compositionally biased region" description="Basic and acidic residues" evidence="4">
    <location>
        <begin position="332"/>
        <end position="358"/>
    </location>
</feature>
<dbReference type="InterPro" id="IPR006145">
    <property type="entry name" value="PsdUridine_synth_RsuA/RluA"/>
</dbReference>
<dbReference type="Pfam" id="PF00849">
    <property type="entry name" value="PseudoU_synth_2"/>
    <property type="match status" value="1"/>
</dbReference>
<dbReference type="InterPro" id="IPR050188">
    <property type="entry name" value="RluA_PseudoU_synthase"/>
</dbReference>
<keyword evidence="7" id="KW-1185">Reference proteome</keyword>
<feature type="region of interest" description="Disordered" evidence="4">
    <location>
        <begin position="1"/>
        <end position="43"/>
    </location>
</feature>
<evidence type="ECO:0000313" key="6">
    <source>
        <dbReference type="EMBL" id="KAJ1724937.1"/>
    </source>
</evidence>
<dbReference type="GO" id="GO:0009982">
    <property type="term" value="F:pseudouridine synthase activity"/>
    <property type="evidence" value="ECO:0007669"/>
    <property type="project" value="InterPro"/>
</dbReference>
<comment type="similarity">
    <text evidence="3">Belongs to the pseudouridine synthase RluA family.</text>
</comment>
<organism evidence="6 7">
    <name type="scientific">Coemansia erecta</name>
    <dbReference type="NCBI Taxonomy" id="147472"/>
    <lineage>
        <taxon>Eukaryota</taxon>
        <taxon>Fungi</taxon>
        <taxon>Fungi incertae sedis</taxon>
        <taxon>Zoopagomycota</taxon>
        <taxon>Kickxellomycotina</taxon>
        <taxon>Kickxellomycetes</taxon>
        <taxon>Kickxellales</taxon>
        <taxon>Kickxellaceae</taxon>
        <taxon>Coemansia</taxon>
    </lineage>
</organism>
<name>A0A9W7Y6Y7_9FUNG</name>
<dbReference type="PANTHER" id="PTHR21600">
    <property type="entry name" value="MITOCHONDRIAL RNA PSEUDOURIDINE SYNTHASE"/>
    <property type="match status" value="1"/>
</dbReference>
<feature type="active site" evidence="1">
    <location>
        <position position="193"/>
    </location>
</feature>
<evidence type="ECO:0000313" key="7">
    <source>
        <dbReference type="Proteomes" id="UP001149813"/>
    </source>
</evidence>
<evidence type="ECO:0000259" key="5">
    <source>
        <dbReference type="Pfam" id="PF00849"/>
    </source>
</evidence>
<evidence type="ECO:0000256" key="2">
    <source>
        <dbReference type="PROSITE-ProRule" id="PRU00182"/>
    </source>
</evidence>
<dbReference type="EC" id="5.4.99.-" evidence="3"/>
<protein>
    <recommendedName>
        <fullName evidence="3">Pseudouridine synthase</fullName>
        <ecNumber evidence="3">5.4.99.-</ecNumber>
    </recommendedName>
</protein>
<dbReference type="InterPro" id="IPR006224">
    <property type="entry name" value="PsdUridine_synth_RluA-like_CS"/>
</dbReference>
<dbReference type="GO" id="GO:0000455">
    <property type="term" value="P:enzyme-directed rRNA pseudouridine synthesis"/>
    <property type="evidence" value="ECO:0007669"/>
    <property type="project" value="TreeGrafter"/>
</dbReference>
<evidence type="ECO:0000256" key="4">
    <source>
        <dbReference type="SAM" id="MobiDB-lite"/>
    </source>
</evidence>
<dbReference type="Proteomes" id="UP001149813">
    <property type="component" value="Unassembled WGS sequence"/>
</dbReference>
<keyword evidence="3 6" id="KW-0413">Isomerase</keyword>
<comment type="caution">
    <text evidence="6">The sequence shown here is derived from an EMBL/GenBank/DDBJ whole genome shotgun (WGS) entry which is preliminary data.</text>
</comment>
<accession>A0A9W7Y6Y7</accession>
<dbReference type="EMBL" id="JANBOJ010000017">
    <property type="protein sequence ID" value="KAJ1724937.1"/>
    <property type="molecule type" value="Genomic_DNA"/>
</dbReference>
<dbReference type="NCBIfam" id="TIGR00005">
    <property type="entry name" value="rluA_subfam"/>
    <property type="match status" value="1"/>
</dbReference>
<gene>
    <name evidence="6" type="primary">RIB2_2</name>
    <name evidence="6" type="ORF">LPJ53_000863</name>
</gene>
<evidence type="ECO:0000256" key="1">
    <source>
        <dbReference type="PIRSR" id="PIRSR606225-1"/>
    </source>
</evidence>
<dbReference type="InterPro" id="IPR006225">
    <property type="entry name" value="PsdUridine_synth_RluC/D"/>
</dbReference>
<dbReference type="OrthoDB" id="424794at2759"/>